<sequence length="356" mass="40002">MLHSSDTLFMGLFNQLPEPRLVIKPNAPDFTIVTVNVAYAVATGYAAQDLAGQSLWKVFGSNTASSNVKEIFEQGLNDVLLHKTEMKLPIFRYDISATSASRLKPRWWQVDISPVNDDNGDIAYLLCTTRNVTIHVEDQMQILRGSQEQAAMLINQQDRDEQIKILQGQLVEATENTEEQVNRRTQNLSDSEYELSRLFAVTPVGLCILKGSQFVIQKANKPMLALWGRKQQDVTGRPLLEVFPELKGQPFPALLEKVVADKKMLTLTAQPILIVQGDGKPVKIFVDFSYDPLFNTAGNVEGVLVTFNDVTESVDAQQILQNRQEELETLNEELNAANEELMRINQELNILNNSKK</sequence>
<organism evidence="3 4">
    <name type="scientific">Mucilaginibacter terrae</name>
    <dbReference type="NCBI Taxonomy" id="1955052"/>
    <lineage>
        <taxon>Bacteria</taxon>
        <taxon>Pseudomonadati</taxon>
        <taxon>Bacteroidota</taxon>
        <taxon>Sphingobacteriia</taxon>
        <taxon>Sphingobacteriales</taxon>
        <taxon>Sphingobacteriaceae</taxon>
        <taxon>Mucilaginibacter</taxon>
    </lineage>
</organism>
<name>A0ABU3GR43_9SPHI</name>
<dbReference type="EMBL" id="JAVLVU010000001">
    <property type="protein sequence ID" value="MDT3402237.1"/>
    <property type="molecule type" value="Genomic_DNA"/>
</dbReference>
<protein>
    <submittedName>
        <fullName evidence="3">PAS domain S-box-containing protein</fullName>
    </submittedName>
</protein>
<dbReference type="PANTHER" id="PTHR44757">
    <property type="entry name" value="DIGUANYLATE CYCLASE DGCP"/>
    <property type="match status" value="1"/>
</dbReference>
<evidence type="ECO:0000313" key="4">
    <source>
        <dbReference type="Proteomes" id="UP001258315"/>
    </source>
</evidence>
<dbReference type="InterPro" id="IPR000700">
    <property type="entry name" value="PAS-assoc_C"/>
</dbReference>
<keyword evidence="1" id="KW-0175">Coiled coil</keyword>
<feature type="coiled-coil region" evidence="1">
    <location>
        <begin position="313"/>
        <end position="354"/>
    </location>
</feature>
<dbReference type="InterPro" id="IPR013656">
    <property type="entry name" value="PAS_4"/>
</dbReference>
<dbReference type="InterPro" id="IPR000014">
    <property type="entry name" value="PAS"/>
</dbReference>
<dbReference type="Pfam" id="PF13426">
    <property type="entry name" value="PAS_9"/>
    <property type="match status" value="1"/>
</dbReference>
<dbReference type="RefSeq" id="WP_311948532.1">
    <property type="nucleotide sequence ID" value="NZ_JAVLVU010000001.1"/>
</dbReference>
<comment type="caution">
    <text evidence="3">The sequence shown here is derived from an EMBL/GenBank/DDBJ whole genome shotgun (WGS) entry which is preliminary data.</text>
</comment>
<dbReference type="SMART" id="SM00091">
    <property type="entry name" value="PAS"/>
    <property type="match status" value="2"/>
</dbReference>
<evidence type="ECO:0000256" key="1">
    <source>
        <dbReference type="SAM" id="Coils"/>
    </source>
</evidence>
<dbReference type="SUPFAM" id="SSF55785">
    <property type="entry name" value="PYP-like sensor domain (PAS domain)"/>
    <property type="match status" value="2"/>
</dbReference>
<dbReference type="InterPro" id="IPR052155">
    <property type="entry name" value="Biofilm_reg_signaling"/>
</dbReference>
<dbReference type="NCBIfam" id="TIGR00229">
    <property type="entry name" value="sensory_box"/>
    <property type="match status" value="1"/>
</dbReference>
<feature type="domain" description="PAC" evidence="2">
    <location>
        <begin position="268"/>
        <end position="322"/>
    </location>
</feature>
<dbReference type="Pfam" id="PF08448">
    <property type="entry name" value="PAS_4"/>
    <property type="match status" value="1"/>
</dbReference>
<dbReference type="InterPro" id="IPR035965">
    <property type="entry name" value="PAS-like_dom_sf"/>
</dbReference>
<keyword evidence="4" id="KW-1185">Reference proteome</keyword>
<dbReference type="PROSITE" id="PS50113">
    <property type="entry name" value="PAC"/>
    <property type="match status" value="1"/>
</dbReference>
<reference evidence="4" key="1">
    <citation type="submission" date="2023-07" db="EMBL/GenBank/DDBJ databases">
        <title>Functional and genomic diversity of the sorghum phyllosphere microbiome.</title>
        <authorList>
            <person name="Shade A."/>
        </authorList>
    </citation>
    <scope>NUCLEOTIDE SEQUENCE [LARGE SCALE GENOMIC DNA]</scope>
    <source>
        <strain evidence="4">SORGH_AS_0422</strain>
    </source>
</reference>
<dbReference type="CDD" id="cd00130">
    <property type="entry name" value="PAS"/>
    <property type="match status" value="1"/>
</dbReference>
<evidence type="ECO:0000313" key="3">
    <source>
        <dbReference type="EMBL" id="MDT3402237.1"/>
    </source>
</evidence>
<dbReference type="PANTHER" id="PTHR44757:SF2">
    <property type="entry name" value="BIOFILM ARCHITECTURE MAINTENANCE PROTEIN MBAA"/>
    <property type="match status" value="1"/>
</dbReference>
<dbReference type="Proteomes" id="UP001258315">
    <property type="component" value="Unassembled WGS sequence"/>
</dbReference>
<gene>
    <name evidence="3" type="ORF">QE417_001309</name>
</gene>
<dbReference type="Gene3D" id="3.30.450.20">
    <property type="entry name" value="PAS domain"/>
    <property type="match status" value="2"/>
</dbReference>
<evidence type="ECO:0000259" key="2">
    <source>
        <dbReference type="PROSITE" id="PS50113"/>
    </source>
</evidence>
<proteinExistence type="predicted"/>
<accession>A0ABU3GR43</accession>